<dbReference type="Pfam" id="PF13487">
    <property type="entry name" value="HD_5"/>
    <property type="match status" value="1"/>
</dbReference>
<gene>
    <name evidence="4" type="ORF">E6H04_08780</name>
</gene>
<evidence type="ECO:0000259" key="2">
    <source>
        <dbReference type="PROSITE" id="PS51831"/>
    </source>
</evidence>
<accession>A0A537JA24</accession>
<dbReference type="Proteomes" id="UP000320048">
    <property type="component" value="Unassembled WGS sequence"/>
</dbReference>
<dbReference type="SMART" id="SM00471">
    <property type="entry name" value="HDc"/>
    <property type="match status" value="1"/>
</dbReference>
<dbReference type="InterPro" id="IPR003607">
    <property type="entry name" value="HD/PDEase_dom"/>
</dbReference>
<feature type="domain" description="HD" evidence="2">
    <location>
        <begin position="239"/>
        <end position="362"/>
    </location>
</feature>
<dbReference type="PROSITE" id="PS51832">
    <property type="entry name" value="HD_GYP"/>
    <property type="match status" value="1"/>
</dbReference>
<evidence type="ECO:0000313" key="5">
    <source>
        <dbReference type="Proteomes" id="UP000320048"/>
    </source>
</evidence>
<evidence type="ECO:0000313" key="4">
    <source>
        <dbReference type="EMBL" id="TMI80353.1"/>
    </source>
</evidence>
<dbReference type="InterPro" id="IPR006674">
    <property type="entry name" value="HD_domain"/>
</dbReference>
<dbReference type="PANTHER" id="PTHR43155">
    <property type="entry name" value="CYCLIC DI-GMP PHOSPHODIESTERASE PA4108-RELATED"/>
    <property type="match status" value="1"/>
</dbReference>
<evidence type="ECO:0000259" key="3">
    <source>
        <dbReference type="PROSITE" id="PS51832"/>
    </source>
</evidence>
<dbReference type="InterPro" id="IPR037522">
    <property type="entry name" value="HD_GYP_dom"/>
</dbReference>
<dbReference type="Gene3D" id="1.10.3210.10">
    <property type="entry name" value="Hypothetical protein af1432"/>
    <property type="match status" value="1"/>
</dbReference>
<protein>
    <submittedName>
        <fullName evidence="4">HD domain-containing protein</fullName>
    </submittedName>
</protein>
<feature type="compositionally biased region" description="Pro residues" evidence="1">
    <location>
        <begin position="426"/>
        <end position="450"/>
    </location>
</feature>
<dbReference type="AlphaFoldDB" id="A0A537JA24"/>
<feature type="compositionally biased region" description="Low complexity" evidence="1">
    <location>
        <begin position="416"/>
        <end position="425"/>
    </location>
</feature>
<dbReference type="PANTHER" id="PTHR43155:SF2">
    <property type="entry name" value="CYCLIC DI-GMP PHOSPHODIESTERASE PA4108"/>
    <property type="match status" value="1"/>
</dbReference>
<dbReference type="EMBL" id="VBAO01000226">
    <property type="protein sequence ID" value="TMI80353.1"/>
    <property type="molecule type" value="Genomic_DNA"/>
</dbReference>
<feature type="region of interest" description="Disordered" evidence="1">
    <location>
        <begin position="1"/>
        <end position="29"/>
    </location>
</feature>
<dbReference type="CDD" id="cd00077">
    <property type="entry name" value="HDc"/>
    <property type="match status" value="1"/>
</dbReference>
<reference evidence="4 5" key="1">
    <citation type="journal article" date="2019" name="Nat. Microbiol.">
        <title>Mediterranean grassland soil C-N compound turnover is dependent on rainfall and depth, and is mediated by genomically divergent microorganisms.</title>
        <authorList>
            <person name="Diamond S."/>
            <person name="Andeer P.F."/>
            <person name="Li Z."/>
            <person name="Crits-Christoph A."/>
            <person name="Burstein D."/>
            <person name="Anantharaman K."/>
            <person name="Lane K.R."/>
            <person name="Thomas B.C."/>
            <person name="Pan C."/>
            <person name="Northen T.R."/>
            <person name="Banfield J.F."/>
        </authorList>
    </citation>
    <scope>NUCLEOTIDE SEQUENCE [LARGE SCALE GENOMIC DNA]</scope>
    <source>
        <strain evidence="4">NP_7</strain>
    </source>
</reference>
<proteinExistence type="predicted"/>
<organism evidence="4 5">
    <name type="scientific">Candidatus Segetimicrobium genomatis</name>
    <dbReference type="NCBI Taxonomy" id="2569760"/>
    <lineage>
        <taxon>Bacteria</taxon>
        <taxon>Bacillati</taxon>
        <taxon>Candidatus Sysuimicrobiota</taxon>
        <taxon>Candidatus Sysuimicrobiia</taxon>
        <taxon>Candidatus Sysuimicrobiales</taxon>
        <taxon>Candidatus Segetimicrobiaceae</taxon>
        <taxon>Candidatus Segetimicrobium</taxon>
    </lineage>
</organism>
<dbReference type="InterPro" id="IPR006675">
    <property type="entry name" value="HDIG_dom"/>
</dbReference>
<name>A0A537JA24_9BACT</name>
<dbReference type="SUPFAM" id="SSF109604">
    <property type="entry name" value="HD-domain/PDEase-like"/>
    <property type="match status" value="1"/>
</dbReference>
<sequence length="450" mass="49662">MSDPPAPAAGSEARVLWRRDPDAPKHPRAERPGEILRLLSRIKRDIVLYGREHAVIQKIIGDLHQCLQRWLTTRPSVKLLIHEDTFFIENAVLLEESLQLDSLLKAFKDRQVFAVQVNGGVEDGELKHFIEALNVKEEHIKRPGGMQAYLDEHEVKKIKVASAAVVGSKAAFAGMVVDPNDVYQAGLRVMDELTYQAGMNLPLNVGKALKVVNYLLDVAAGDQTAVVELTSLRDYDEDTYHHSVRVSMMSLMIGSRLNLDREVLVTLGLAGLLHDIGKVRVDRAVLTKPAKLTHEEEEIVRRHTVHGAHALRDLSGILRLALVVAFEHHANYNLSGYPRITAKEVPHLLTRIVQVADVFDAVTSSRRSYRRSRRPEQALQAILDGAGTEFDPVVAKFSVKVLAGLFRELSRRAREAQAQGAQPSGAQPPAPPLPDAQTPGAPPPGAQSQT</sequence>
<dbReference type="PROSITE" id="PS51831">
    <property type="entry name" value="HD"/>
    <property type="match status" value="1"/>
</dbReference>
<dbReference type="NCBIfam" id="TIGR00277">
    <property type="entry name" value="HDIG"/>
    <property type="match status" value="1"/>
</dbReference>
<comment type="caution">
    <text evidence="4">The sequence shown here is derived from an EMBL/GenBank/DDBJ whole genome shotgun (WGS) entry which is preliminary data.</text>
</comment>
<feature type="region of interest" description="Disordered" evidence="1">
    <location>
        <begin position="413"/>
        <end position="450"/>
    </location>
</feature>
<feature type="compositionally biased region" description="Basic and acidic residues" evidence="1">
    <location>
        <begin position="15"/>
        <end position="29"/>
    </location>
</feature>
<feature type="domain" description="HD-GYP" evidence="3">
    <location>
        <begin position="217"/>
        <end position="414"/>
    </location>
</feature>
<evidence type="ECO:0000256" key="1">
    <source>
        <dbReference type="SAM" id="MobiDB-lite"/>
    </source>
</evidence>